<comment type="similarity">
    <text evidence="2 8">Belongs to the MLO family.</text>
</comment>
<evidence type="ECO:0000256" key="9">
    <source>
        <dbReference type="SAM" id="MobiDB-lite"/>
    </source>
</evidence>
<dbReference type="Pfam" id="PF03094">
    <property type="entry name" value="Mlo"/>
    <property type="match status" value="1"/>
</dbReference>
<feature type="transmembrane region" description="Helical" evidence="10">
    <location>
        <begin position="284"/>
        <end position="303"/>
    </location>
</feature>
<evidence type="ECO:0000256" key="4">
    <source>
        <dbReference type="ARBA" id="ARBA00022821"/>
    </source>
</evidence>
<dbReference type="Proteomes" id="UP000593562">
    <property type="component" value="Unassembled WGS sequence"/>
</dbReference>
<keyword evidence="7 8" id="KW-0568">Pathogenesis-related protein</keyword>
<evidence type="ECO:0000313" key="12">
    <source>
        <dbReference type="Proteomes" id="UP000593562"/>
    </source>
</evidence>
<keyword evidence="5 8" id="KW-1133">Transmembrane helix</keyword>
<feature type="transmembrane region" description="Helical" evidence="10">
    <location>
        <begin position="309"/>
        <end position="336"/>
    </location>
</feature>
<comment type="caution">
    <text evidence="11">The sequence shown here is derived from an EMBL/GenBank/DDBJ whole genome shotgun (WGS) entry which is preliminary data.</text>
</comment>
<proteinExistence type="inferred from homology"/>
<evidence type="ECO:0000256" key="1">
    <source>
        <dbReference type="ARBA" id="ARBA00004141"/>
    </source>
</evidence>
<keyword evidence="4 8" id="KW-0611">Plant defense</keyword>
<feature type="transmembrane region" description="Helical" evidence="10">
    <location>
        <begin position="403"/>
        <end position="428"/>
    </location>
</feature>
<feature type="compositionally biased region" description="Basic and acidic residues" evidence="9">
    <location>
        <begin position="487"/>
        <end position="515"/>
    </location>
</feature>
<keyword evidence="8" id="KW-0112">Calmodulin-binding</keyword>
<dbReference type="InterPro" id="IPR004326">
    <property type="entry name" value="Mlo"/>
</dbReference>
<reference evidence="11 12" key="1">
    <citation type="journal article" date="2020" name="Nat. Commun.">
        <title>Genome of Tripterygium wilfordii and identification of cytochrome P450 involved in triptolide biosynthesis.</title>
        <authorList>
            <person name="Tu L."/>
            <person name="Su P."/>
            <person name="Zhang Z."/>
            <person name="Gao L."/>
            <person name="Wang J."/>
            <person name="Hu T."/>
            <person name="Zhou J."/>
            <person name="Zhang Y."/>
            <person name="Zhao Y."/>
            <person name="Liu Y."/>
            <person name="Song Y."/>
            <person name="Tong Y."/>
            <person name="Lu Y."/>
            <person name="Yang J."/>
            <person name="Xu C."/>
            <person name="Jia M."/>
            <person name="Peters R.J."/>
            <person name="Huang L."/>
            <person name="Gao W."/>
        </authorList>
    </citation>
    <scope>NUCLEOTIDE SEQUENCE [LARGE SCALE GENOMIC DNA]</scope>
    <source>
        <strain evidence="12">cv. XIE 37</strain>
        <tissue evidence="11">Leaf</tissue>
    </source>
</reference>
<feature type="transmembrane region" description="Helical" evidence="10">
    <location>
        <begin position="20"/>
        <end position="43"/>
    </location>
</feature>
<comment type="function">
    <text evidence="8">May be involved in modulation of pathogen defense and leaf cell death.</text>
</comment>
<dbReference type="GO" id="GO:0016020">
    <property type="term" value="C:membrane"/>
    <property type="evidence" value="ECO:0007669"/>
    <property type="project" value="UniProtKB-SubCell"/>
</dbReference>
<feature type="compositionally biased region" description="Low complexity" evidence="9">
    <location>
        <begin position="465"/>
        <end position="481"/>
    </location>
</feature>
<dbReference type="InParanoid" id="A0A7J7CPE9"/>
<organism evidence="11 12">
    <name type="scientific">Tripterygium wilfordii</name>
    <name type="common">Thunder God vine</name>
    <dbReference type="NCBI Taxonomy" id="458696"/>
    <lineage>
        <taxon>Eukaryota</taxon>
        <taxon>Viridiplantae</taxon>
        <taxon>Streptophyta</taxon>
        <taxon>Embryophyta</taxon>
        <taxon>Tracheophyta</taxon>
        <taxon>Spermatophyta</taxon>
        <taxon>Magnoliopsida</taxon>
        <taxon>eudicotyledons</taxon>
        <taxon>Gunneridae</taxon>
        <taxon>Pentapetalae</taxon>
        <taxon>rosids</taxon>
        <taxon>fabids</taxon>
        <taxon>Celastrales</taxon>
        <taxon>Celastraceae</taxon>
        <taxon>Tripterygium</taxon>
    </lineage>
</organism>
<dbReference type="PANTHER" id="PTHR31942">
    <property type="entry name" value="MLO-LIKE PROTEIN 1"/>
    <property type="match status" value="1"/>
</dbReference>
<protein>
    <recommendedName>
        <fullName evidence="8">MLO-like protein</fullName>
    </recommendedName>
</protein>
<feature type="transmembrane region" description="Helical" evidence="10">
    <location>
        <begin position="156"/>
        <end position="177"/>
    </location>
</feature>
<accession>A0A7J7CPE9</accession>
<evidence type="ECO:0000256" key="2">
    <source>
        <dbReference type="ARBA" id="ARBA00006574"/>
    </source>
</evidence>
<dbReference type="EMBL" id="JAAARO010000014">
    <property type="protein sequence ID" value="KAF5735944.1"/>
    <property type="molecule type" value="Genomic_DNA"/>
</dbReference>
<evidence type="ECO:0000256" key="8">
    <source>
        <dbReference type="RuleBase" id="RU280816"/>
    </source>
</evidence>
<keyword evidence="3 8" id="KW-0812">Transmembrane</keyword>
<comment type="domain">
    <text evidence="8">The C-terminus contains a calmodulin-binding domain, which binds calmodulin in a calcium-dependent fashion.</text>
</comment>
<dbReference type="AlphaFoldDB" id="A0A7J7CPE9"/>
<evidence type="ECO:0000256" key="5">
    <source>
        <dbReference type="ARBA" id="ARBA00022989"/>
    </source>
</evidence>
<feature type="transmembrane region" description="Helical" evidence="10">
    <location>
        <begin position="64"/>
        <end position="84"/>
    </location>
</feature>
<evidence type="ECO:0000313" key="11">
    <source>
        <dbReference type="EMBL" id="KAF5735944.1"/>
    </source>
</evidence>
<sequence length="547" mass="63272">MGEEGENREEKSLADTPTWAVATVVTVMVVFGFFFHGCLKQFGKWLDRTKRKSLLAALDKIKDAELMLFGFLSLLMGHWSVFVAKICVRSSAFSTRFYPCVSKEDLRFVEHVITSTSNFMNHTVSREHVPTGRHHYCPEGQESFASYESLEQLHRFVFVLGVIHVSYSFVAIALAMIKIYSWRTWENQAQSMAMQSLEDSAQSEAGNIKMRRVSTFIVHHTSHPWSQHRVLVWLLCFSRQLWSSINRADYMALRLGFISTHQLPLTYDFHNYMLRSMDEEFRDIVGISVPLWIYAIACFFLNFHGTNVYFWLSFFPCILILLIGTKLHLVVVKLAVEILDSTPWMGNHRFNLRDDLFWFGKPVLLLRLIQLISFQNAYEMATFLWSLWEIKDSVCFMDNPASVVIRLTFGLLSQFWCSFNTFPLYVIVTQMDARLKKTVVPEHVRSSLHGWARRVKQRQNTSTQSHSTRSTLLSDSLTNSSNKRSSRKVEDTSIHNEEATVQRLEGENHTQRTEEFGVSSFPGPHNDSSSDDDDADHGYPENNNYVR</sequence>
<evidence type="ECO:0000256" key="7">
    <source>
        <dbReference type="ARBA" id="ARBA00023265"/>
    </source>
</evidence>
<dbReference type="GO" id="GO:0005516">
    <property type="term" value="F:calmodulin binding"/>
    <property type="evidence" value="ECO:0007669"/>
    <property type="project" value="UniProtKB-KW"/>
</dbReference>
<dbReference type="PANTHER" id="PTHR31942:SF62">
    <property type="entry name" value="MLO-LIKE PROTEIN"/>
    <property type="match status" value="1"/>
</dbReference>
<keyword evidence="6 8" id="KW-0472">Membrane</keyword>
<name>A0A7J7CPE9_TRIWF</name>
<comment type="subcellular location">
    <subcellularLocation>
        <location evidence="1 8">Membrane</location>
        <topology evidence="1 8">Multi-pass membrane protein</topology>
    </subcellularLocation>
</comment>
<gene>
    <name evidence="8" type="primary">MLO</name>
    <name evidence="11" type="ORF">HS088_TW14G00074</name>
</gene>
<evidence type="ECO:0000256" key="10">
    <source>
        <dbReference type="SAM" id="Phobius"/>
    </source>
</evidence>
<feature type="region of interest" description="Disordered" evidence="9">
    <location>
        <begin position="451"/>
        <end position="547"/>
    </location>
</feature>
<dbReference type="GO" id="GO:0006952">
    <property type="term" value="P:defense response"/>
    <property type="evidence" value="ECO:0007669"/>
    <property type="project" value="UniProtKB-KW"/>
</dbReference>
<evidence type="ECO:0000256" key="6">
    <source>
        <dbReference type="ARBA" id="ARBA00023136"/>
    </source>
</evidence>
<evidence type="ECO:0000256" key="3">
    <source>
        <dbReference type="ARBA" id="ARBA00022692"/>
    </source>
</evidence>
<keyword evidence="12" id="KW-1185">Reference proteome</keyword>